<dbReference type="Proteomes" id="UP000515238">
    <property type="component" value="Chromosome"/>
</dbReference>
<dbReference type="AlphaFoldDB" id="A0A3U5WCB9"/>
<evidence type="ECO:0000313" key="2">
    <source>
        <dbReference type="EMBL" id="QNC64697.1"/>
    </source>
</evidence>
<feature type="compositionally biased region" description="Pro residues" evidence="1">
    <location>
        <begin position="46"/>
        <end position="55"/>
    </location>
</feature>
<name>A0A3U5WCB9_SHIBO</name>
<dbReference type="EMBL" id="CP049278">
    <property type="protein sequence ID" value="QNC64697.1"/>
    <property type="molecule type" value="Genomic_DNA"/>
</dbReference>
<protein>
    <submittedName>
        <fullName evidence="2">Uncharacterized protein</fullName>
    </submittedName>
</protein>
<reference evidence="2 3" key="1">
    <citation type="submission" date="2020-08" db="EMBL/GenBank/DDBJ databases">
        <title>Complete genome sequencing of Shigella boydii.</title>
        <authorList>
            <person name="Hazen T.H."/>
            <person name="Michalski J.M."/>
            <person name="Rasko D.A."/>
        </authorList>
    </citation>
    <scope>NUCLEOTIDE SEQUENCE [LARGE SCALE GENOMIC DNA]</scope>
    <source>
        <strain evidence="2 3">600690</strain>
    </source>
</reference>
<gene>
    <name evidence="2" type="ORF">G5S56_05570</name>
</gene>
<dbReference type="RefSeq" id="WP_078167332.1">
    <property type="nucleotide sequence ID" value="NZ_CP026846.1"/>
</dbReference>
<feature type="region of interest" description="Disordered" evidence="1">
    <location>
        <begin position="36"/>
        <end position="58"/>
    </location>
</feature>
<accession>A0A3U5WCB9</accession>
<organism evidence="2 3">
    <name type="scientific">Shigella boydii</name>
    <dbReference type="NCBI Taxonomy" id="621"/>
    <lineage>
        <taxon>Bacteria</taxon>
        <taxon>Pseudomonadati</taxon>
        <taxon>Pseudomonadota</taxon>
        <taxon>Gammaproteobacteria</taxon>
        <taxon>Enterobacterales</taxon>
        <taxon>Enterobacteriaceae</taxon>
        <taxon>Shigella</taxon>
    </lineage>
</organism>
<evidence type="ECO:0000313" key="3">
    <source>
        <dbReference type="Proteomes" id="UP000515238"/>
    </source>
</evidence>
<evidence type="ECO:0000256" key="1">
    <source>
        <dbReference type="SAM" id="MobiDB-lite"/>
    </source>
</evidence>
<sequence>MTDFQRGLNTDIAKYKKDCLDKDRCDGKGKWTAIPRSIDEMANRPIDPPVIPPPAESTKTDWGTIGGVVAGTGAAICLVVEPCGAAVAAGLGFGSILTLSVQ</sequence>
<proteinExistence type="predicted"/>